<dbReference type="Proteomes" id="UP001177023">
    <property type="component" value="Unassembled WGS sequence"/>
</dbReference>
<name>A0AA36FSZ7_9BILA</name>
<evidence type="ECO:0000313" key="2">
    <source>
        <dbReference type="EMBL" id="CAJ0557485.1"/>
    </source>
</evidence>
<proteinExistence type="predicted"/>
<organism evidence="2 3">
    <name type="scientific">Mesorhabditis spiculigera</name>
    <dbReference type="NCBI Taxonomy" id="96644"/>
    <lineage>
        <taxon>Eukaryota</taxon>
        <taxon>Metazoa</taxon>
        <taxon>Ecdysozoa</taxon>
        <taxon>Nematoda</taxon>
        <taxon>Chromadorea</taxon>
        <taxon>Rhabditida</taxon>
        <taxon>Rhabditina</taxon>
        <taxon>Rhabditomorpha</taxon>
        <taxon>Rhabditoidea</taxon>
        <taxon>Rhabditidae</taxon>
        <taxon>Mesorhabditinae</taxon>
        <taxon>Mesorhabditis</taxon>
    </lineage>
</organism>
<dbReference type="EMBL" id="CATQJA010000023">
    <property type="protein sequence ID" value="CAJ0557485.1"/>
    <property type="molecule type" value="Genomic_DNA"/>
</dbReference>
<protein>
    <submittedName>
        <fullName evidence="2">Uncharacterized protein</fullName>
    </submittedName>
</protein>
<feature type="non-terminal residue" evidence="2">
    <location>
        <position position="76"/>
    </location>
</feature>
<evidence type="ECO:0000313" key="3">
    <source>
        <dbReference type="Proteomes" id="UP001177023"/>
    </source>
</evidence>
<gene>
    <name evidence="2" type="ORF">MSPICULIGERA_LOCUS243</name>
</gene>
<feature type="signal peptide" evidence="1">
    <location>
        <begin position="1"/>
        <end position="24"/>
    </location>
</feature>
<accession>A0AA36FSZ7</accession>
<evidence type="ECO:0000256" key="1">
    <source>
        <dbReference type="SAM" id="SignalP"/>
    </source>
</evidence>
<sequence>MVSRRHVSLIVAALMLSGDESADGAICMSEYGYRTHAGDVQVLIPIDRRVQSVGFIVTVERTIRLPLSRRFATDCA</sequence>
<comment type="caution">
    <text evidence="2">The sequence shown here is derived from an EMBL/GenBank/DDBJ whole genome shotgun (WGS) entry which is preliminary data.</text>
</comment>
<reference evidence="2" key="1">
    <citation type="submission" date="2023-06" db="EMBL/GenBank/DDBJ databases">
        <authorList>
            <person name="Delattre M."/>
        </authorList>
    </citation>
    <scope>NUCLEOTIDE SEQUENCE</scope>
    <source>
        <strain evidence="2">AF72</strain>
    </source>
</reference>
<feature type="chain" id="PRO_5041224413" evidence="1">
    <location>
        <begin position="25"/>
        <end position="76"/>
    </location>
</feature>
<dbReference type="AlphaFoldDB" id="A0AA36FSZ7"/>
<keyword evidence="3" id="KW-1185">Reference proteome</keyword>
<keyword evidence="1" id="KW-0732">Signal</keyword>